<dbReference type="AlphaFoldDB" id="R7T8E9"/>
<evidence type="ECO:0000256" key="5">
    <source>
        <dbReference type="ARBA" id="ARBA00022695"/>
    </source>
</evidence>
<evidence type="ECO:0000256" key="6">
    <source>
        <dbReference type="ARBA" id="ARBA00023098"/>
    </source>
</evidence>
<accession>R7T8E9</accession>
<dbReference type="EnsemblMetazoa" id="CapteT182386">
    <property type="protein sequence ID" value="CapteP182386"/>
    <property type="gene ID" value="CapteG182386"/>
</dbReference>
<dbReference type="HOGENOM" id="CLU_034585_2_2_1"/>
<protein>
    <recommendedName>
        <fullName evidence="10">ethanolamine-phosphate cytidylyltransferase</fullName>
        <ecNumber evidence="10">2.7.7.14</ecNumber>
    </recommendedName>
    <alternativeName>
        <fullName evidence="11">CTP:phosphoethanolamine cytidylyltransferase</fullName>
    </alternativeName>
</protein>
<gene>
    <name evidence="13" type="ORF">CAPTEDRAFT_182386</name>
</gene>
<evidence type="ECO:0000259" key="12">
    <source>
        <dbReference type="Pfam" id="PF01467"/>
    </source>
</evidence>
<dbReference type="EC" id="2.7.7.14" evidence="10"/>
<reference evidence="13 15" key="2">
    <citation type="journal article" date="2013" name="Nature">
        <title>Insights into bilaterian evolution from three spiralian genomes.</title>
        <authorList>
            <person name="Simakov O."/>
            <person name="Marletaz F."/>
            <person name="Cho S.J."/>
            <person name="Edsinger-Gonzales E."/>
            <person name="Havlak P."/>
            <person name="Hellsten U."/>
            <person name="Kuo D.H."/>
            <person name="Larsson T."/>
            <person name="Lv J."/>
            <person name="Arendt D."/>
            <person name="Savage R."/>
            <person name="Osoegawa K."/>
            <person name="de Jong P."/>
            <person name="Grimwood J."/>
            <person name="Chapman J.A."/>
            <person name="Shapiro H."/>
            <person name="Aerts A."/>
            <person name="Otillar R.P."/>
            <person name="Terry A.Y."/>
            <person name="Boore J.L."/>
            <person name="Grigoriev I.V."/>
            <person name="Lindberg D.R."/>
            <person name="Seaver E.C."/>
            <person name="Weisblat D.A."/>
            <person name="Putnam N.H."/>
            <person name="Rokhsar D.S."/>
        </authorList>
    </citation>
    <scope>NUCLEOTIDE SEQUENCE</scope>
    <source>
        <strain evidence="13 15">I ESC-2004</strain>
    </source>
</reference>
<sequence>MVHFGHANALRQAKQFGNHLVVGVHSDAEIEKHKGPPVFNEQERYKMVRAIKWVDEVVENAPYVTTLETLDEYDCDFCVHGDDITTTSDGQDTYHIVKAAKRYQECKRTKGISTTDLVGRFGIYYKLLFCHVKYSFWRGI</sequence>
<keyword evidence="15" id="KW-1185">Reference proteome</keyword>
<dbReference type="InterPro" id="IPR004821">
    <property type="entry name" value="Cyt_trans-like"/>
</dbReference>
<dbReference type="NCBIfam" id="TIGR00125">
    <property type="entry name" value="cyt_tran_rel"/>
    <property type="match status" value="1"/>
</dbReference>
<dbReference type="EMBL" id="AMQN01034382">
    <property type="status" value="NOT_ANNOTATED_CDS"/>
    <property type="molecule type" value="Genomic_DNA"/>
</dbReference>
<keyword evidence="7" id="KW-0594">Phospholipid biosynthesis</keyword>
<keyword evidence="5" id="KW-0548">Nucleotidyltransferase</keyword>
<dbReference type="GO" id="GO:0006646">
    <property type="term" value="P:phosphatidylethanolamine biosynthetic process"/>
    <property type="evidence" value="ECO:0007669"/>
    <property type="project" value="UniProtKB-UniPathway"/>
</dbReference>
<evidence type="ECO:0000256" key="3">
    <source>
        <dbReference type="ARBA" id="ARBA00022516"/>
    </source>
</evidence>
<keyword evidence="3" id="KW-0444">Lipid biosynthesis</keyword>
<keyword evidence="8" id="KW-1208">Phospholipid metabolism</keyword>
<evidence type="ECO:0000313" key="15">
    <source>
        <dbReference type="Proteomes" id="UP000014760"/>
    </source>
</evidence>
<dbReference type="PANTHER" id="PTHR45780:SF2">
    <property type="entry name" value="ETHANOLAMINE-PHOSPHATE CYTIDYLYLTRANSFERASE"/>
    <property type="match status" value="1"/>
</dbReference>
<dbReference type="STRING" id="283909.R7T8E9"/>
<feature type="domain" description="Cytidyltransferase-like" evidence="12">
    <location>
        <begin position="1"/>
        <end position="118"/>
    </location>
</feature>
<dbReference type="Gene3D" id="3.40.50.620">
    <property type="entry name" value="HUPs"/>
    <property type="match status" value="1"/>
</dbReference>
<proteinExistence type="inferred from homology"/>
<dbReference type="CDD" id="cd02174">
    <property type="entry name" value="CCT"/>
    <property type="match status" value="1"/>
</dbReference>
<dbReference type="GO" id="GO:0005737">
    <property type="term" value="C:cytoplasm"/>
    <property type="evidence" value="ECO:0007669"/>
    <property type="project" value="TreeGrafter"/>
</dbReference>
<evidence type="ECO:0000256" key="8">
    <source>
        <dbReference type="ARBA" id="ARBA00023264"/>
    </source>
</evidence>
<dbReference type="InterPro" id="IPR014729">
    <property type="entry name" value="Rossmann-like_a/b/a_fold"/>
</dbReference>
<evidence type="ECO:0000313" key="13">
    <source>
        <dbReference type="EMBL" id="ELT87264.1"/>
    </source>
</evidence>
<reference evidence="15" key="1">
    <citation type="submission" date="2012-12" db="EMBL/GenBank/DDBJ databases">
        <authorList>
            <person name="Hellsten U."/>
            <person name="Grimwood J."/>
            <person name="Chapman J.A."/>
            <person name="Shapiro H."/>
            <person name="Aerts A."/>
            <person name="Otillar R.P."/>
            <person name="Terry A.Y."/>
            <person name="Boore J.L."/>
            <person name="Simakov O."/>
            <person name="Marletaz F."/>
            <person name="Cho S.-J."/>
            <person name="Edsinger-Gonzales E."/>
            <person name="Havlak P."/>
            <person name="Kuo D.-H."/>
            <person name="Larsson T."/>
            <person name="Lv J."/>
            <person name="Arendt D."/>
            <person name="Savage R."/>
            <person name="Osoegawa K."/>
            <person name="de Jong P."/>
            <person name="Lindberg D.R."/>
            <person name="Seaver E.C."/>
            <person name="Weisblat D.A."/>
            <person name="Putnam N.H."/>
            <person name="Grigoriev I.V."/>
            <person name="Rokhsar D.S."/>
        </authorList>
    </citation>
    <scope>NUCLEOTIDE SEQUENCE</scope>
    <source>
        <strain evidence="15">I ESC-2004</strain>
    </source>
</reference>
<evidence type="ECO:0000256" key="10">
    <source>
        <dbReference type="ARBA" id="ARBA00024221"/>
    </source>
</evidence>
<comment type="pathway">
    <text evidence="9">Phospholipid metabolism; phosphatidylethanolamine biosynthesis; phosphatidylethanolamine from ethanolamine: step 2/3.</text>
</comment>
<evidence type="ECO:0000256" key="4">
    <source>
        <dbReference type="ARBA" id="ARBA00022679"/>
    </source>
</evidence>
<evidence type="ECO:0000256" key="1">
    <source>
        <dbReference type="ARBA" id="ARBA00005189"/>
    </source>
</evidence>
<dbReference type="SUPFAM" id="SSF52374">
    <property type="entry name" value="Nucleotidylyl transferase"/>
    <property type="match status" value="1"/>
</dbReference>
<organism evidence="13">
    <name type="scientific">Capitella teleta</name>
    <name type="common">Polychaete worm</name>
    <dbReference type="NCBI Taxonomy" id="283909"/>
    <lineage>
        <taxon>Eukaryota</taxon>
        <taxon>Metazoa</taxon>
        <taxon>Spiralia</taxon>
        <taxon>Lophotrochozoa</taxon>
        <taxon>Annelida</taxon>
        <taxon>Polychaeta</taxon>
        <taxon>Sedentaria</taxon>
        <taxon>Scolecida</taxon>
        <taxon>Capitellidae</taxon>
        <taxon>Capitella</taxon>
    </lineage>
</organism>
<dbReference type="InterPro" id="IPR044608">
    <property type="entry name" value="Ect1/PCYT2"/>
</dbReference>
<evidence type="ECO:0000256" key="2">
    <source>
        <dbReference type="ARBA" id="ARBA00010101"/>
    </source>
</evidence>
<dbReference type="OrthoDB" id="40021at2759"/>
<reference evidence="14" key="3">
    <citation type="submission" date="2015-06" db="UniProtKB">
        <authorList>
            <consortium name="EnsemblMetazoa"/>
        </authorList>
    </citation>
    <scope>IDENTIFICATION</scope>
</reference>
<name>R7T8E9_CAPTE</name>
<evidence type="ECO:0000313" key="14">
    <source>
        <dbReference type="EnsemblMetazoa" id="CapteP182386"/>
    </source>
</evidence>
<comment type="similarity">
    <text evidence="2">Belongs to the cytidylyltransferase family.</text>
</comment>
<dbReference type="UniPathway" id="UPA00558">
    <property type="reaction ID" value="UER00742"/>
</dbReference>
<comment type="pathway">
    <text evidence="1">Lipid metabolism.</text>
</comment>
<dbReference type="GO" id="GO:0004306">
    <property type="term" value="F:ethanolamine-phosphate cytidylyltransferase activity"/>
    <property type="evidence" value="ECO:0007669"/>
    <property type="project" value="UniProtKB-EC"/>
</dbReference>
<dbReference type="InterPro" id="IPR041723">
    <property type="entry name" value="CCT"/>
</dbReference>
<evidence type="ECO:0000256" key="7">
    <source>
        <dbReference type="ARBA" id="ARBA00023209"/>
    </source>
</evidence>
<dbReference type="PANTHER" id="PTHR45780">
    <property type="entry name" value="ETHANOLAMINE-PHOSPHATE CYTIDYLYLTRANSFERASE"/>
    <property type="match status" value="1"/>
</dbReference>
<evidence type="ECO:0000256" key="11">
    <source>
        <dbReference type="ARBA" id="ARBA00031473"/>
    </source>
</evidence>
<evidence type="ECO:0000256" key="9">
    <source>
        <dbReference type="ARBA" id="ARBA00024191"/>
    </source>
</evidence>
<dbReference type="OMA" id="AVRNCRW"/>
<dbReference type="Proteomes" id="UP000014760">
    <property type="component" value="Unassembled WGS sequence"/>
</dbReference>
<dbReference type="Pfam" id="PF01467">
    <property type="entry name" value="CTP_transf_like"/>
    <property type="match status" value="1"/>
</dbReference>
<keyword evidence="6" id="KW-0443">Lipid metabolism</keyword>
<dbReference type="EMBL" id="KB312413">
    <property type="protein sequence ID" value="ELT87264.1"/>
    <property type="molecule type" value="Genomic_DNA"/>
</dbReference>
<keyword evidence="4" id="KW-0808">Transferase</keyword>